<protein>
    <submittedName>
        <fullName evidence="6">Phage holin family protein</fullName>
    </submittedName>
</protein>
<gene>
    <name evidence="6" type="ORF">JK634_19960</name>
</gene>
<organism evidence="6 7">
    <name type="scientific">Clostridium paridis</name>
    <dbReference type="NCBI Taxonomy" id="2803863"/>
    <lineage>
        <taxon>Bacteria</taxon>
        <taxon>Bacillati</taxon>
        <taxon>Bacillota</taxon>
        <taxon>Clostridia</taxon>
        <taxon>Eubacteriales</taxon>
        <taxon>Clostridiaceae</taxon>
        <taxon>Clostridium</taxon>
    </lineage>
</organism>
<sequence length="151" mass="16440">MDRIINFKNGILTTIVAFGEELGLILGGYNSILIALICCMIIEYICGLIVTYVIKNSSKTETGVAQGKVDLIGLVRKILILLIIVMVNQIDIVLASNGFLRNAVMIGFMANECLSIIEKVGLTGIELPPSVKNAIDVLKKKGEMNQNDKKD</sequence>
<feature type="transmembrane region" description="Helical" evidence="5">
    <location>
        <begin position="74"/>
        <end position="100"/>
    </location>
</feature>
<dbReference type="RefSeq" id="WP_202769530.1">
    <property type="nucleotide sequence ID" value="NZ_JAESWA010000029.1"/>
</dbReference>
<evidence type="ECO:0000313" key="7">
    <source>
        <dbReference type="Proteomes" id="UP000623681"/>
    </source>
</evidence>
<comment type="caution">
    <text evidence="6">The sequence shown here is derived from an EMBL/GenBank/DDBJ whole genome shotgun (WGS) entry which is preliminary data.</text>
</comment>
<keyword evidence="3 5" id="KW-1133">Transmembrane helix</keyword>
<dbReference type="NCBIfam" id="TIGR01593">
    <property type="entry name" value="holin_tox_secr"/>
    <property type="match status" value="1"/>
</dbReference>
<dbReference type="AlphaFoldDB" id="A0A937FIH0"/>
<evidence type="ECO:0000256" key="2">
    <source>
        <dbReference type="ARBA" id="ARBA00022692"/>
    </source>
</evidence>
<dbReference type="EMBL" id="JAESWA010000029">
    <property type="protein sequence ID" value="MBL4934069.1"/>
    <property type="molecule type" value="Genomic_DNA"/>
</dbReference>
<evidence type="ECO:0000256" key="1">
    <source>
        <dbReference type="ARBA" id="ARBA00004141"/>
    </source>
</evidence>
<evidence type="ECO:0000256" key="4">
    <source>
        <dbReference type="ARBA" id="ARBA00023136"/>
    </source>
</evidence>
<dbReference type="GO" id="GO:0016020">
    <property type="term" value="C:membrane"/>
    <property type="evidence" value="ECO:0007669"/>
    <property type="project" value="UniProtKB-SubCell"/>
</dbReference>
<dbReference type="Pfam" id="PF05105">
    <property type="entry name" value="Phage_holin_4_1"/>
    <property type="match status" value="1"/>
</dbReference>
<keyword evidence="2 5" id="KW-0812">Transmembrane</keyword>
<comment type="subcellular location">
    <subcellularLocation>
        <location evidence="1">Membrane</location>
        <topology evidence="1">Multi-pass membrane protein</topology>
    </subcellularLocation>
</comment>
<evidence type="ECO:0000256" key="5">
    <source>
        <dbReference type="SAM" id="Phobius"/>
    </source>
</evidence>
<evidence type="ECO:0000313" key="6">
    <source>
        <dbReference type="EMBL" id="MBL4934069.1"/>
    </source>
</evidence>
<dbReference type="Proteomes" id="UP000623681">
    <property type="component" value="Unassembled WGS sequence"/>
</dbReference>
<reference evidence="6" key="1">
    <citation type="submission" date="2021-01" db="EMBL/GenBank/DDBJ databases">
        <title>Genome public.</title>
        <authorList>
            <person name="Liu C."/>
            <person name="Sun Q."/>
        </authorList>
    </citation>
    <scope>NUCLEOTIDE SEQUENCE</scope>
    <source>
        <strain evidence="6">YIM B02565</strain>
    </source>
</reference>
<dbReference type="InterPro" id="IPR006480">
    <property type="entry name" value="Phage_holin_4_1"/>
</dbReference>
<keyword evidence="4 5" id="KW-0472">Membrane</keyword>
<accession>A0A937FIH0</accession>
<name>A0A937FIH0_9CLOT</name>
<proteinExistence type="predicted"/>
<keyword evidence="7" id="KW-1185">Reference proteome</keyword>
<feature type="transmembrane region" description="Helical" evidence="5">
    <location>
        <begin position="32"/>
        <end position="54"/>
    </location>
</feature>
<evidence type="ECO:0000256" key="3">
    <source>
        <dbReference type="ARBA" id="ARBA00022989"/>
    </source>
</evidence>